<dbReference type="Gene3D" id="3.30.1520.10">
    <property type="entry name" value="Phox-like domain"/>
    <property type="match status" value="1"/>
</dbReference>
<keyword evidence="4" id="KW-0653">Protein transport</keyword>
<gene>
    <name evidence="11" type="primary">snx9b</name>
</gene>
<dbReference type="Gene3D" id="1.20.1270.60">
    <property type="entry name" value="Arfaptin homology (AH) domain/BAR domain"/>
    <property type="match status" value="1"/>
</dbReference>
<sequence length="497" mass="56474">MAYTAQVLYDFSAEPGNNELSVREGETITITNQNIGGGWIEARNSRGEVGLVPEDYVEVRMTEWPGGTLGHKMFPEKNGNCHGGLPSSAGSPFSPCVEDDEWDDEWDERKSSGGYAEGDMGEGGAMNRGGVHGHFRIWEVGPVWEYPEIQLDCVVADPKKGSKMYGLKSYIEYQVTPNTTNKPVNHRYKHFDWLYERLLEKFGSAIPIPCLPDKQVTGRFEEEFIKMRMERLQGWMTRMCRHPVVSSSEVFQLFLTYKDEKDWKTGKRKAEKDETVGVMIFSTIEPEGVPDLEIHEVEQKCEQFSRFTKAMDDGVKDLLTVGNEHWKRCTGPLPKEYQRIGKAFQNLSSVFTSSGYEGEATLTDALTAAGKTYEEIAQMVAEQPRKDLHFLMETNNEYKGLLGCFPDTIGVHKAAIEKVKEADKLVAASKITSAEKVTMGKRASSMSYALQAEMNHFHSNRIYDYNRVMQQYLEEQVKFYETIAEKLRHAHSQFTTM</sequence>
<protein>
    <submittedName>
        <fullName evidence="11">Sorting nexin-9</fullName>
    </submittedName>
</protein>
<keyword evidence="3 7" id="KW-0728">SH3 domain</keyword>
<feature type="region of interest" description="Disordered" evidence="8">
    <location>
        <begin position="97"/>
        <end position="126"/>
    </location>
</feature>
<evidence type="ECO:0000256" key="4">
    <source>
        <dbReference type="ARBA" id="ARBA00022927"/>
    </source>
</evidence>
<dbReference type="GO" id="GO:0036089">
    <property type="term" value="P:cleavage furrow formation"/>
    <property type="evidence" value="ECO:0007669"/>
    <property type="project" value="TreeGrafter"/>
</dbReference>
<dbReference type="GO" id="GO:0006886">
    <property type="term" value="P:intracellular protein transport"/>
    <property type="evidence" value="ECO:0007669"/>
    <property type="project" value="InterPro"/>
</dbReference>
<dbReference type="InterPro" id="IPR035558">
    <property type="entry name" value="SNX9_SH3"/>
</dbReference>
<feature type="compositionally biased region" description="Acidic residues" evidence="8">
    <location>
        <begin position="97"/>
        <end position="106"/>
    </location>
</feature>
<dbReference type="GO" id="GO:0035091">
    <property type="term" value="F:phosphatidylinositol binding"/>
    <property type="evidence" value="ECO:0007669"/>
    <property type="project" value="InterPro"/>
</dbReference>
<evidence type="ECO:0000259" key="10">
    <source>
        <dbReference type="PROSITE" id="PS50195"/>
    </source>
</evidence>
<feature type="domain" description="SH3" evidence="9">
    <location>
        <begin position="1"/>
        <end position="62"/>
    </location>
</feature>
<evidence type="ECO:0000313" key="11">
    <source>
        <dbReference type="Ensembl" id="ENSAMXP00005053166.1"/>
    </source>
</evidence>
<comment type="similarity">
    <text evidence="2">Belongs to the sorting nexin family.</text>
</comment>
<evidence type="ECO:0000256" key="8">
    <source>
        <dbReference type="SAM" id="MobiDB-lite"/>
    </source>
</evidence>
<evidence type="ECO:0000256" key="5">
    <source>
        <dbReference type="ARBA" id="ARBA00023136"/>
    </source>
</evidence>
<dbReference type="FunFam" id="3.30.1520.10:FF:000004">
    <property type="entry name" value="Sorting nexin"/>
    <property type="match status" value="1"/>
</dbReference>
<dbReference type="SUPFAM" id="SSF50044">
    <property type="entry name" value="SH3-domain"/>
    <property type="match status" value="1"/>
</dbReference>
<proteinExistence type="inferred from homology"/>
<evidence type="ECO:0000256" key="6">
    <source>
        <dbReference type="ARBA" id="ARBA00023329"/>
    </source>
</evidence>
<evidence type="ECO:0000259" key="9">
    <source>
        <dbReference type="PROSITE" id="PS50002"/>
    </source>
</evidence>
<dbReference type="InterPro" id="IPR036028">
    <property type="entry name" value="SH3-like_dom_sf"/>
</dbReference>
<dbReference type="Pfam" id="PF00787">
    <property type="entry name" value="PX"/>
    <property type="match status" value="1"/>
</dbReference>
<evidence type="ECO:0000256" key="2">
    <source>
        <dbReference type="ARBA" id="ARBA00010883"/>
    </source>
</evidence>
<organism evidence="11 12">
    <name type="scientific">Astyanax mexicanus</name>
    <name type="common">Blind cave fish</name>
    <name type="synonym">Astyanax fasciatus mexicanus</name>
    <dbReference type="NCBI Taxonomy" id="7994"/>
    <lineage>
        <taxon>Eukaryota</taxon>
        <taxon>Metazoa</taxon>
        <taxon>Chordata</taxon>
        <taxon>Craniata</taxon>
        <taxon>Vertebrata</taxon>
        <taxon>Euteleostomi</taxon>
        <taxon>Actinopterygii</taxon>
        <taxon>Neopterygii</taxon>
        <taxon>Teleostei</taxon>
        <taxon>Ostariophysi</taxon>
        <taxon>Characiformes</taxon>
        <taxon>Characoidei</taxon>
        <taxon>Acestrorhamphidae</taxon>
        <taxon>Acestrorhamphinae</taxon>
        <taxon>Astyanax</taxon>
    </lineage>
</organism>
<comment type="subcellular location">
    <subcellularLocation>
        <location evidence="1">Cytoplasmic vesicle membrane</location>
    </subcellularLocation>
</comment>
<keyword evidence="6" id="KW-0968">Cytoplasmic vesicle</keyword>
<keyword evidence="5" id="KW-0472">Membrane</keyword>
<dbReference type="PRINTS" id="PR00452">
    <property type="entry name" value="SH3DOMAIN"/>
</dbReference>
<keyword evidence="4" id="KW-0813">Transport</keyword>
<dbReference type="GO" id="GO:0006897">
    <property type="term" value="P:endocytosis"/>
    <property type="evidence" value="ECO:0007669"/>
    <property type="project" value="InterPro"/>
</dbReference>
<dbReference type="AlphaFoldDB" id="A0A8B9LT22"/>
<dbReference type="Gene3D" id="2.30.30.40">
    <property type="entry name" value="SH3 Domains"/>
    <property type="match status" value="1"/>
</dbReference>
<dbReference type="Pfam" id="PF00018">
    <property type="entry name" value="SH3_1"/>
    <property type="match status" value="1"/>
</dbReference>
<evidence type="ECO:0000256" key="3">
    <source>
        <dbReference type="ARBA" id="ARBA00022443"/>
    </source>
</evidence>
<dbReference type="GO" id="GO:0016197">
    <property type="term" value="P:endosomal transport"/>
    <property type="evidence" value="ECO:0007669"/>
    <property type="project" value="TreeGrafter"/>
</dbReference>
<dbReference type="PROSITE" id="PS50195">
    <property type="entry name" value="PX"/>
    <property type="match status" value="1"/>
</dbReference>
<evidence type="ECO:0000313" key="12">
    <source>
        <dbReference type="Proteomes" id="UP000694621"/>
    </source>
</evidence>
<dbReference type="GO" id="GO:0005886">
    <property type="term" value="C:plasma membrane"/>
    <property type="evidence" value="ECO:0007669"/>
    <property type="project" value="TreeGrafter"/>
</dbReference>
<dbReference type="InterPro" id="IPR019497">
    <property type="entry name" value="Sorting_nexin_WASP-bd-dom"/>
</dbReference>
<dbReference type="SMART" id="SM00326">
    <property type="entry name" value="SH3"/>
    <property type="match status" value="1"/>
</dbReference>
<dbReference type="PANTHER" id="PTHR45827">
    <property type="entry name" value="SORTING NEXIN"/>
    <property type="match status" value="1"/>
</dbReference>
<dbReference type="InterPro" id="IPR037426">
    <property type="entry name" value="SNX9_PX"/>
</dbReference>
<dbReference type="InterPro" id="IPR001683">
    <property type="entry name" value="PX_dom"/>
</dbReference>
<evidence type="ECO:0000256" key="1">
    <source>
        <dbReference type="ARBA" id="ARBA00004156"/>
    </source>
</evidence>
<feature type="domain" description="PX" evidence="10">
    <location>
        <begin position="151"/>
        <end position="261"/>
    </location>
</feature>
<dbReference type="GO" id="GO:0030659">
    <property type="term" value="C:cytoplasmic vesicle membrane"/>
    <property type="evidence" value="ECO:0007669"/>
    <property type="project" value="UniProtKB-SubCell"/>
</dbReference>
<dbReference type="InterPro" id="IPR027267">
    <property type="entry name" value="AH/BAR_dom_sf"/>
</dbReference>
<name>A0A8B9LT22_ASTMX</name>
<dbReference type="CDD" id="cd11898">
    <property type="entry name" value="SH3_SNX9"/>
    <property type="match status" value="1"/>
</dbReference>
<dbReference type="InterPro" id="IPR036871">
    <property type="entry name" value="PX_dom_sf"/>
</dbReference>
<evidence type="ECO:0000256" key="7">
    <source>
        <dbReference type="PROSITE-ProRule" id="PRU00192"/>
    </source>
</evidence>
<dbReference type="SMART" id="SM00312">
    <property type="entry name" value="PX"/>
    <property type="match status" value="1"/>
</dbReference>
<dbReference type="PANTHER" id="PTHR45827:SF2">
    <property type="entry name" value="SORTING NEXIN-9"/>
    <property type="match status" value="1"/>
</dbReference>
<dbReference type="GO" id="GO:0097320">
    <property type="term" value="P:plasma membrane tubulation"/>
    <property type="evidence" value="ECO:0007669"/>
    <property type="project" value="TreeGrafter"/>
</dbReference>
<dbReference type="Proteomes" id="UP000694621">
    <property type="component" value="Unplaced"/>
</dbReference>
<reference evidence="11" key="1">
    <citation type="submission" date="2025-08" db="UniProtKB">
        <authorList>
            <consortium name="Ensembl"/>
        </authorList>
    </citation>
    <scope>IDENTIFICATION</scope>
</reference>
<dbReference type="Ensembl" id="ENSAMXT00005057502.1">
    <property type="protein sequence ID" value="ENSAMXP00005053166.1"/>
    <property type="gene ID" value="ENSAMXG00005023294.1"/>
</dbReference>
<dbReference type="SUPFAM" id="SSF64268">
    <property type="entry name" value="PX domain"/>
    <property type="match status" value="1"/>
</dbReference>
<dbReference type="GO" id="GO:0000281">
    <property type="term" value="P:mitotic cytokinesis"/>
    <property type="evidence" value="ECO:0007669"/>
    <property type="project" value="InterPro"/>
</dbReference>
<accession>A0A8B9LT22</accession>
<dbReference type="PROSITE" id="PS50002">
    <property type="entry name" value="SH3"/>
    <property type="match status" value="1"/>
</dbReference>
<dbReference type="InterPro" id="IPR001452">
    <property type="entry name" value="SH3_domain"/>
</dbReference>
<dbReference type="CDD" id="cd07285">
    <property type="entry name" value="PX_SNX9"/>
    <property type="match status" value="1"/>
</dbReference>
<dbReference type="Pfam" id="PF10456">
    <property type="entry name" value="BAR_3_WASP_bdg"/>
    <property type="match status" value="1"/>
</dbReference>